<dbReference type="GO" id="GO:0000981">
    <property type="term" value="F:DNA-binding transcription factor activity, RNA polymerase II-specific"/>
    <property type="evidence" value="ECO:0007669"/>
    <property type="project" value="TreeGrafter"/>
</dbReference>
<dbReference type="GO" id="GO:0008270">
    <property type="term" value="F:zinc ion binding"/>
    <property type="evidence" value="ECO:0007669"/>
    <property type="project" value="UniProtKB-KW"/>
</dbReference>
<evidence type="ECO:0000256" key="7">
    <source>
        <dbReference type="ARBA" id="ARBA00023242"/>
    </source>
</evidence>
<evidence type="ECO:0000313" key="12">
    <source>
        <dbReference type="Proteomes" id="UP000292052"/>
    </source>
</evidence>
<feature type="domain" description="C2H2-type" evidence="10">
    <location>
        <begin position="162"/>
        <end position="189"/>
    </location>
</feature>
<dbReference type="PROSITE" id="PS50157">
    <property type="entry name" value="ZINC_FINGER_C2H2_2"/>
    <property type="match status" value="4"/>
</dbReference>
<keyword evidence="12" id="KW-1185">Reference proteome</keyword>
<comment type="caution">
    <text evidence="11">The sequence shown here is derived from an EMBL/GenBank/DDBJ whole genome shotgun (WGS) entry which is preliminary data.</text>
</comment>
<evidence type="ECO:0000256" key="1">
    <source>
        <dbReference type="ARBA" id="ARBA00004123"/>
    </source>
</evidence>
<proteinExistence type="inferred from homology"/>
<reference evidence="11 12" key="1">
    <citation type="submission" date="2017-03" db="EMBL/GenBank/DDBJ databases">
        <title>Genome of the blue death feigning beetle - Asbolus verrucosus.</title>
        <authorList>
            <person name="Rider S.D."/>
        </authorList>
    </citation>
    <scope>NUCLEOTIDE SEQUENCE [LARGE SCALE GENOMIC DNA]</scope>
    <source>
        <strain evidence="11">Butters</strain>
        <tissue evidence="11">Head and leg muscle</tissue>
    </source>
</reference>
<dbReference type="Gene3D" id="3.30.160.60">
    <property type="entry name" value="Classic Zinc Finger"/>
    <property type="match status" value="4"/>
</dbReference>
<feature type="domain" description="C2H2-type" evidence="10">
    <location>
        <begin position="191"/>
        <end position="219"/>
    </location>
</feature>
<dbReference type="PANTHER" id="PTHR24388">
    <property type="entry name" value="ZINC FINGER PROTEIN"/>
    <property type="match status" value="1"/>
</dbReference>
<dbReference type="InterPro" id="IPR036236">
    <property type="entry name" value="Znf_C2H2_sf"/>
</dbReference>
<keyword evidence="6" id="KW-0238">DNA-binding</keyword>
<organism evidence="11 12">
    <name type="scientific">Asbolus verrucosus</name>
    <name type="common">Desert ironclad beetle</name>
    <dbReference type="NCBI Taxonomy" id="1661398"/>
    <lineage>
        <taxon>Eukaryota</taxon>
        <taxon>Metazoa</taxon>
        <taxon>Ecdysozoa</taxon>
        <taxon>Arthropoda</taxon>
        <taxon>Hexapoda</taxon>
        <taxon>Insecta</taxon>
        <taxon>Pterygota</taxon>
        <taxon>Neoptera</taxon>
        <taxon>Endopterygota</taxon>
        <taxon>Coleoptera</taxon>
        <taxon>Polyphaga</taxon>
        <taxon>Cucujiformia</taxon>
        <taxon>Tenebrionidae</taxon>
        <taxon>Pimeliinae</taxon>
        <taxon>Asbolus</taxon>
    </lineage>
</organism>
<keyword evidence="4 9" id="KW-0863">Zinc-finger</keyword>
<dbReference type="GO" id="GO:0005634">
    <property type="term" value="C:nucleus"/>
    <property type="evidence" value="ECO:0007669"/>
    <property type="project" value="UniProtKB-SubCell"/>
</dbReference>
<evidence type="ECO:0000256" key="5">
    <source>
        <dbReference type="ARBA" id="ARBA00022833"/>
    </source>
</evidence>
<dbReference type="STRING" id="1661398.A0A482VG55"/>
<evidence type="ECO:0000313" key="11">
    <source>
        <dbReference type="EMBL" id="RZC22688.1"/>
    </source>
</evidence>
<keyword evidence="7" id="KW-0539">Nucleus</keyword>
<dbReference type="PROSITE" id="PS00028">
    <property type="entry name" value="ZINC_FINGER_C2H2_1"/>
    <property type="match status" value="3"/>
</dbReference>
<evidence type="ECO:0000256" key="8">
    <source>
        <dbReference type="ARBA" id="ARBA00037948"/>
    </source>
</evidence>
<comment type="similarity">
    <text evidence="8">Belongs to the snail C2H2-type zinc-finger protein family.</text>
</comment>
<evidence type="ECO:0000256" key="6">
    <source>
        <dbReference type="ARBA" id="ARBA00023125"/>
    </source>
</evidence>
<accession>A0A482VG55</accession>
<dbReference type="InterPro" id="IPR013087">
    <property type="entry name" value="Znf_C2H2_type"/>
</dbReference>
<gene>
    <name evidence="11" type="ORF">BDFB_005734</name>
</gene>
<dbReference type="PANTHER" id="PTHR24388:SF54">
    <property type="entry name" value="PROTEIN ESCARGOT"/>
    <property type="match status" value="1"/>
</dbReference>
<dbReference type="FunFam" id="3.30.160.60:FF:000448">
    <property type="entry name" value="RE1-silencing transcription factor A"/>
    <property type="match status" value="1"/>
</dbReference>
<dbReference type="OrthoDB" id="6713977at2759"/>
<keyword evidence="5" id="KW-0862">Zinc</keyword>
<evidence type="ECO:0000256" key="2">
    <source>
        <dbReference type="ARBA" id="ARBA00022723"/>
    </source>
</evidence>
<dbReference type="AlphaFoldDB" id="A0A482VG55"/>
<dbReference type="InterPro" id="IPR050527">
    <property type="entry name" value="Snail/Krueppel_Znf"/>
</dbReference>
<dbReference type="Pfam" id="PF00096">
    <property type="entry name" value="zf-C2H2"/>
    <property type="match status" value="2"/>
</dbReference>
<keyword evidence="3" id="KW-0677">Repeat</keyword>
<sequence>MSIKNMLEIFMPEMDLDIFEGEIVMCSECSEALKSKKISLTSILEHKITDVNFGSVASDATNFKIGPLPDVVSDKNAKPLEEENNSDRHKNVYNYNSLKRSYACDQCEYKAYRLDLLKTHKQKHDKNMLSVKEYKCDLCMYSTLRKRALDRHLFTHKGKSKHLCDVCNKHFAEKYQLKLHAITHTGQELPHKCQECGKGYLTKSYLKQHMETRHLAKDRRICPECPQEKCEHSFTRYYKCNLCESSFSDKRGLEAHKFTHTGGELPYKCLHCNFSTAWKGRLMTLQH</sequence>
<dbReference type="SUPFAM" id="SSF57667">
    <property type="entry name" value="beta-beta-alpha zinc fingers"/>
    <property type="match status" value="3"/>
</dbReference>
<evidence type="ECO:0000256" key="9">
    <source>
        <dbReference type="PROSITE-ProRule" id="PRU00042"/>
    </source>
</evidence>
<feature type="domain" description="C2H2-type" evidence="10">
    <location>
        <begin position="134"/>
        <end position="161"/>
    </location>
</feature>
<evidence type="ECO:0000256" key="3">
    <source>
        <dbReference type="ARBA" id="ARBA00022737"/>
    </source>
</evidence>
<name>A0A482VG55_ASBVE</name>
<dbReference type="SMART" id="SM00355">
    <property type="entry name" value="ZnF_C2H2"/>
    <property type="match status" value="6"/>
</dbReference>
<evidence type="ECO:0000259" key="10">
    <source>
        <dbReference type="PROSITE" id="PS50157"/>
    </source>
</evidence>
<feature type="domain" description="C2H2-type" evidence="10">
    <location>
        <begin position="238"/>
        <end position="265"/>
    </location>
</feature>
<dbReference type="FunFam" id="3.30.160.60:FF:000446">
    <property type="entry name" value="Zinc finger protein"/>
    <property type="match status" value="1"/>
</dbReference>
<dbReference type="GO" id="GO:0000978">
    <property type="term" value="F:RNA polymerase II cis-regulatory region sequence-specific DNA binding"/>
    <property type="evidence" value="ECO:0007669"/>
    <property type="project" value="TreeGrafter"/>
</dbReference>
<protein>
    <submittedName>
        <fullName evidence="11">Zinc finger protein 431-like</fullName>
    </submittedName>
</protein>
<dbReference type="EMBL" id="QDEB01103485">
    <property type="protein sequence ID" value="RZC22688.1"/>
    <property type="molecule type" value="Genomic_DNA"/>
</dbReference>
<keyword evidence="2" id="KW-0479">Metal-binding</keyword>
<comment type="subcellular location">
    <subcellularLocation>
        <location evidence="1">Nucleus</location>
    </subcellularLocation>
</comment>
<evidence type="ECO:0000256" key="4">
    <source>
        <dbReference type="ARBA" id="ARBA00022771"/>
    </source>
</evidence>
<dbReference type="Proteomes" id="UP000292052">
    <property type="component" value="Unassembled WGS sequence"/>
</dbReference>